<proteinExistence type="predicted"/>
<comment type="caution">
    <text evidence="1">The sequence shown here is derived from an EMBL/GenBank/DDBJ whole genome shotgun (WGS) entry which is preliminary data.</text>
</comment>
<evidence type="ECO:0008006" key="3">
    <source>
        <dbReference type="Google" id="ProtNLM"/>
    </source>
</evidence>
<dbReference type="InterPro" id="IPR044925">
    <property type="entry name" value="His-Me_finger_sf"/>
</dbReference>
<sequence length="165" mass="18890">MTLEPDDDSEVERFFRYVIKGPGPQDCHWWIGSIADDSYGRFWMKRDGRQRVVRPHRYALALALGRPLQDHEVALHVVCDNPLCVRAWEALGRPPHVVPGTQSENLASMAAKGRGGGKTQPWRWQELDRAGRVARSRRAREALRNGWDEDALRHALWQSGNPTLF</sequence>
<dbReference type="RefSeq" id="WP_330136944.1">
    <property type="nucleotide sequence ID" value="NZ_JAUTXY010000022.1"/>
</dbReference>
<protein>
    <recommendedName>
        <fullName evidence="3">HNH endonuclease</fullName>
    </recommendedName>
</protein>
<dbReference type="EMBL" id="JAUTXY010000022">
    <property type="protein sequence ID" value="MEE2061804.1"/>
    <property type="molecule type" value="Genomic_DNA"/>
</dbReference>
<evidence type="ECO:0000313" key="2">
    <source>
        <dbReference type="Proteomes" id="UP001336020"/>
    </source>
</evidence>
<dbReference type="SUPFAM" id="SSF54060">
    <property type="entry name" value="His-Me finger endonucleases"/>
    <property type="match status" value="1"/>
</dbReference>
<evidence type="ECO:0000313" key="1">
    <source>
        <dbReference type="EMBL" id="MEE2061804.1"/>
    </source>
</evidence>
<name>A0ABU7LJU2_9NOCA</name>
<organism evidence="1 2">
    <name type="scientific">Rhodococcus artemisiae</name>
    <dbReference type="NCBI Taxonomy" id="714159"/>
    <lineage>
        <taxon>Bacteria</taxon>
        <taxon>Bacillati</taxon>
        <taxon>Actinomycetota</taxon>
        <taxon>Actinomycetes</taxon>
        <taxon>Mycobacteriales</taxon>
        <taxon>Nocardiaceae</taxon>
        <taxon>Rhodococcus</taxon>
    </lineage>
</organism>
<accession>A0ABU7LJU2</accession>
<reference evidence="1 2" key="1">
    <citation type="submission" date="2023-07" db="EMBL/GenBank/DDBJ databases">
        <authorList>
            <person name="Girao M."/>
            <person name="Carvalho M.F."/>
        </authorList>
    </citation>
    <scope>NUCLEOTIDE SEQUENCE [LARGE SCALE GENOMIC DNA]</scope>
    <source>
        <strain evidence="1 2">YIM65754</strain>
    </source>
</reference>
<keyword evidence="2" id="KW-1185">Reference proteome</keyword>
<gene>
    <name evidence="1" type="ORF">Q7514_30195</name>
</gene>
<dbReference type="Proteomes" id="UP001336020">
    <property type="component" value="Unassembled WGS sequence"/>
</dbReference>